<comment type="caution">
    <text evidence="2">The sequence shown here is derived from an EMBL/GenBank/DDBJ whole genome shotgun (WGS) entry which is preliminary data.</text>
</comment>
<gene>
    <name evidence="2" type="ORF">IAD28_05015</name>
</gene>
<feature type="non-terminal residue" evidence="2">
    <location>
        <position position="264"/>
    </location>
</feature>
<protein>
    <submittedName>
        <fullName evidence="2">Carbohydrate-binding domain-containing protein</fullName>
    </submittedName>
</protein>
<reference evidence="2" key="1">
    <citation type="submission" date="2020-10" db="EMBL/GenBank/DDBJ databases">
        <authorList>
            <person name="Gilroy R."/>
        </authorList>
    </citation>
    <scope>NUCLEOTIDE SEQUENCE</scope>
    <source>
        <strain evidence="2">1370</strain>
    </source>
</reference>
<accession>A0A9D1NRA1</accession>
<keyword evidence="1" id="KW-0812">Transmembrane</keyword>
<feature type="transmembrane region" description="Helical" evidence="1">
    <location>
        <begin position="12"/>
        <end position="33"/>
    </location>
</feature>
<reference evidence="2" key="2">
    <citation type="journal article" date="2021" name="PeerJ">
        <title>Extensive microbial diversity within the chicken gut microbiome revealed by metagenomics and culture.</title>
        <authorList>
            <person name="Gilroy R."/>
            <person name="Ravi A."/>
            <person name="Getino M."/>
            <person name="Pursley I."/>
            <person name="Horton D.L."/>
            <person name="Alikhan N.F."/>
            <person name="Baker D."/>
            <person name="Gharbi K."/>
            <person name="Hall N."/>
            <person name="Watson M."/>
            <person name="Adriaenssens E.M."/>
            <person name="Foster-Nyarko E."/>
            <person name="Jarju S."/>
            <person name="Secka A."/>
            <person name="Antonio M."/>
            <person name="Oren A."/>
            <person name="Chaudhuri R.R."/>
            <person name="La Ragione R."/>
            <person name="Hildebrand F."/>
            <person name="Pallen M.J."/>
        </authorList>
    </citation>
    <scope>NUCLEOTIDE SEQUENCE</scope>
    <source>
        <strain evidence="2">1370</strain>
    </source>
</reference>
<name>A0A9D1NRA1_9FIRM</name>
<dbReference type="AlphaFoldDB" id="A0A9D1NRA1"/>
<evidence type="ECO:0000313" key="2">
    <source>
        <dbReference type="EMBL" id="HIV11032.1"/>
    </source>
</evidence>
<evidence type="ECO:0000313" key="3">
    <source>
        <dbReference type="Proteomes" id="UP000823960"/>
    </source>
</evidence>
<organism evidence="2 3">
    <name type="scientific">Candidatus Faeciplasma avium</name>
    <dbReference type="NCBI Taxonomy" id="2840798"/>
    <lineage>
        <taxon>Bacteria</taxon>
        <taxon>Bacillati</taxon>
        <taxon>Bacillota</taxon>
        <taxon>Clostridia</taxon>
        <taxon>Eubacteriales</taxon>
        <taxon>Oscillospiraceae</taxon>
        <taxon>Oscillospiraceae incertae sedis</taxon>
        <taxon>Candidatus Faeciplasma</taxon>
    </lineage>
</organism>
<dbReference type="Proteomes" id="UP000823960">
    <property type="component" value="Unassembled WGS sequence"/>
</dbReference>
<evidence type="ECO:0000256" key="1">
    <source>
        <dbReference type="SAM" id="Phobius"/>
    </source>
</evidence>
<dbReference type="Pfam" id="PF14262">
    <property type="entry name" value="Cthe_2159"/>
    <property type="match status" value="1"/>
</dbReference>
<dbReference type="InterPro" id="IPR025584">
    <property type="entry name" value="Cthe_2159"/>
</dbReference>
<dbReference type="EMBL" id="DVOL01000068">
    <property type="protein sequence ID" value="HIV11032.1"/>
    <property type="molecule type" value="Genomic_DNA"/>
</dbReference>
<proteinExistence type="predicted"/>
<keyword evidence="1" id="KW-0472">Membrane</keyword>
<sequence length="264" mass="27456">MSKGSTRRASSGGRLAVIIVLVAVILTAAVWYLSNHESAPGGQGQSAGSGEDALQPLSSTNKILLNEEELPDCTSPVALVSESGDTVISLNKSSAVIDGSGASFEDGTLLIDRAGVYQLSGELDGRIVVNAKGENVVLVLNGVSVNSQQSAAIYVYKAETVTLIANESYVNSFVDGESYDYSLDLCSAADEEPDAAIFSKADMIIRGTGTIQVSGRYRGGIVSRDTLKIVNTTVEVTAVNNGINGKDSLTIENSTLRVDSGNDG</sequence>
<keyword evidence="1" id="KW-1133">Transmembrane helix</keyword>